<evidence type="ECO:0000256" key="1">
    <source>
        <dbReference type="SAM" id="Phobius"/>
    </source>
</evidence>
<dbReference type="GO" id="GO:0006457">
    <property type="term" value="P:protein folding"/>
    <property type="evidence" value="ECO:0007669"/>
    <property type="project" value="TreeGrafter"/>
</dbReference>
<feature type="transmembrane region" description="Helical" evidence="1">
    <location>
        <begin position="227"/>
        <end position="247"/>
    </location>
</feature>
<gene>
    <name evidence="2" type="ORF">GcC1_224026</name>
</gene>
<dbReference type="EMBL" id="MCBR01022488">
    <property type="protein sequence ID" value="RKF53084.1"/>
    <property type="molecule type" value="Genomic_DNA"/>
</dbReference>
<proteinExistence type="predicted"/>
<dbReference type="Proteomes" id="UP000285405">
    <property type="component" value="Unassembled WGS sequence"/>
</dbReference>
<dbReference type="PANTHER" id="PTHR35329">
    <property type="entry name" value="CHITIN SYNTHASE EXPORT CHAPERONE"/>
    <property type="match status" value="1"/>
</dbReference>
<feature type="transmembrane region" description="Helical" evidence="1">
    <location>
        <begin position="116"/>
        <end position="139"/>
    </location>
</feature>
<feature type="transmembrane region" description="Helical" evidence="1">
    <location>
        <begin position="151"/>
        <end position="171"/>
    </location>
</feature>
<keyword evidence="1" id="KW-0472">Membrane</keyword>
<sequence length="299" mass="32999">MGLTQFGNFHSFCRDSTLPVCNLFPQFGYANLDRLQDGCRLTGFSLSGGEYVGNLGSAVIAAIAILVTILLLLLSERKPAAVGRREIQLFLLTFMLTQICEIFTVGMFPLNNTVRIIFTSVHLGSILSCAWILMLNAIVGFQLWEDGTFPSVGSLIVSAAILCLGAVYIALDTGLSWTGHFDSSLTSPNRNIGLYVLYLLLPWIFIFISFVLESILVLRVLGEIRPIFYLVIAALLFITGQLFNYVASIHICNASSGKINGALFKTFFTLLSVVMAWVFWSSITEDDWPSPDNTLPDIR</sequence>
<feature type="transmembrane region" description="Helical" evidence="1">
    <location>
        <begin position="191"/>
        <end position="215"/>
    </location>
</feature>
<dbReference type="PANTHER" id="PTHR35329:SF1">
    <property type="entry name" value="CHITIN SYNTHASE EXPORT CHAPERONE"/>
    <property type="match status" value="1"/>
</dbReference>
<keyword evidence="1" id="KW-1133">Transmembrane helix</keyword>
<dbReference type="GO" id="GO:0005789">
    <property type="term" value="C:endoplasmic reticulum membrane"/>
    <property type="evidence" value="ECO:0007669"/>
    <property type="project" value="TreeGrafter"/>
</dbReference>
<accession>A0A420H6M6</accession>
<keyword evidence="1" id="KW-0812">Transmembrane</keyword>
<dbReference type="GO" id="GO:0051082">
    <property type="term" value="F:unfolded protein binding"/>
    <property type="evidence" value="ECO:0007669"/>
    <property type="project" value="TreeGrafter"/>
</dbReference>
<dbReference type="Pfam" id="PF12271">
    <property type="entry name" value="Chs7"/>
    <property type="match status" value="1"/>
</dbReference>
<feature type="transmembrane region" description="Helical" evidence="1">
    <location>
        <begin position="55"/>
        <end position="75"/>
    </location>
</feature>
<evidence type="ECO:0000313" key="2">
    <source>
        <dbReference type="EMBL" id="RKF53084.1"/>
    </source>
</evidence>
<reference evidence="2 3" key="1">
    <citation type="journal article" date="2018" name="BMC Genomics">
        <title>Comparative genome analyses reveal sequence features reflecting distinct modes of host-adaptation between dicot and monocot powdery mildew.</title>
        <authorList>
            <person name="Wu Y."/>
            <person name="Ma X."/>
            <person name="Pan Z."/>
            <person name="Kale S.D."/>
            <person name="Song Y."/>
            <person name="King H."/>
            <person name="Zhang Q."/>
            <person name="Presley C."/>
            <person name="Deng X."/>
            <person name="Wei C.I."/>
            <person name="Xiao S."/>
        </authorList>
    </citation>
    <scope>NUCLEOTIDE SEQUENCE [LARGE SCALE GENOMIC DNA]</scope>
    <source>
        <strain evidence="2">UCSC1</strain>
    </source>
</reference>
<name>A0A420H6M6_9PEZI</name>
<feature type="transmembrane region" description="Helical" evidence="1">
    <location>
        <begin position="259"/>
        <end position="280"/>
    </location>
</feature>
<evidence type="ECO:0000313" key="3">
    <source>
        <dbReference type="Proteomes" id="UP000285405"/>
    </source>
</evidence>
<dbReference type="AlphaFoldDB" id="A0A420H6M6"/>
<comment type="caution">
    <text evidence="2">The sequence shown here is derived from an EMBL/GenBank/DDBJ whole genome shotgun (WGS) entry which is preliminary data.</text>
</comment>
<organism evidence="2 3">
    <name type="scientific">Golovinomyces cichoracearum</name>
    <dbReference type="NCBI Taxonomy" id="62708"/>
    <lineage>
        <taxon>Eukaryota</taxon>
        <taxon>Fungi</taxon>
        <taxon>Dikarya</taxon>
        <taxon>Ascomycota</taxon>
        <taxon>Pezizomycotina</taxon>
        <taxon>Leotiomycetes</taxon>
        <taxon>Erysiphales</taxon>
        <taxon>Erysiphaceae</taxon>
        <taxon>Golovinomyces</taxon>
    </lineage>
</organism>
<feature type="transmembrane region" description="Helical" evidence="1">
    <location>
        <begin position="87"/>
        <end position="110"/>
    </location>
</feature>
<protein>
    <submittedName>
        <fullName evidence="2">Chitin synthase export chaperone</fullName>
    </submittedName>
</protein>
<dbReference type="OrthoDB" id="5582162at2759"/>
<dbReference type="InterPro" id="IPR022057">
    <property type="entry name" value="Chs7"/>
</dbReference>